<dbReference type="RefSeq" id="WP_131452446.1">
    <property type="nucleotide sequence ID" value="NZ_BMJK01000001.1"/>
</dbReference>
<dbReference type="PANTHER" id="PTHR40590:SF1">
    <property type="entry name" value="CYTOPLASMIC PROTEIN"/>
    <property type="match status" value="1"/>
</dbReference>
<dbReference type="EMBL" id="WTYH01000001">
    <property type="protein sequence ID" value="MXO93142.1"/>
    <property type="molecule type" value="Genomic_DNA"/>
</dbReference>
<accession>A0A845A0Y6</accession>
<sequence length="287" mass="30306">MRRFLLAITGPLWLAGCGASGDPAHDWPEPEPALWAMTAPSGEQGWLFGTIHALPGTVRWRTPSLERALAQSEVLVVEVANLGDSAGAALLSDMAETPGQPPLSQRVSTPERPALLAMMDAAGVEDGDFSRIESWAAALMLNAATRTGDGANGVDRALIAEADDIIGLETYAGQLALFDTLSQGAQSALLAGTARDWQAGRGEAMLVAWLTGDEARLDAHVNGELLANAELRRVLLTLRNAAWTGRIAALVADGRRPLVAVGAAHVVGAEGLRARLERQGFTLRRIQ</sequence>
<dbReference type="Proteomes" id="UP000460626">
    <property type="component" value="Unassembled WGS sequence"/>
</dbReference>
<dbReference type="InterPro" id="IPR047111">
    <property type="entry name" value="YbaP-like"/>
</dbReference>
<evidence type="ECO:0000313" key="1">
    <source>
        <dbReference type="EMBL" id="MXO93142.1"/>
    </source>
</evidence>
<dbReference type="CDD" id="cd14789">
    <property type="entry name" value="Tiki"/>
    <property type="match status" value="1"/>
</dbReference>
<dbReference type="OrthoDB" id="9806326at2"/>
<comment type="caution">
    <text evidence="1">The sequence shown here is derived from an EMBL/GenBank/DDBJ whole genome shotgun (WGS) entry which is preliminary data.</text>
</comment>
<keyword evidence="2" id="KW-1185">Reference proteome</keyword>
<reference evidence="1 2" key="1">
    <citation type="submission" date="2019-12" db="EMBL/GenBank/DDBJ databases">
        <title>Genomic-based taxomic classification of the family Erythrobacteraceae.</title>
        <authorList>
            <person name="Xu L."/>
        </authorList>
    </citation>
    <scope>NUCLEOTIDE SEQUENCE [LARGE SCALE GENOMIC DNA]</scope>
    <source>
        <strain evidence="1 2">RC4-10-4</strain>
    </source>
</reference>
<dbReference type="Pfam" id="PF01963">
    <property type="entry name" value="TraB_PrgY_gumN"/>
    <property type="match status" value="1"/>
</dbReference>
<proteinExistence type="predicted"/>
<dbReference type="PANTHER" id="PTHR40590">
    <property type="entry name" value="CYTOPLASMIC PROTEIN-RELATED"/>
    <property type="match status" value="1"/>
</dbReference>
<evidence type="ECO:0000313" key="2">
    <source>
        <dbReference type="Proteomes" id="UP000460626"/>
    </source>
</evidence>
<dbReference type="PROSITE" id="PS51257">
    <property type="entry name" value="PROKAR_LIPOPROTEIN"/>
    <property type="match status" value="1"/>
</dbReference>
<protein>
    <submittedName>
        <fullName evidence="1">TraB/GumN family protein</fullName>
    </submittedName>
</protein>
<dbReference type="AlphaFoldDB" id="A0A845A0Y6"/>
<name>A0A845A0Y6_9SPHN</name>
<dbReference type="InterPro" id="IPR002816">
    <property type="entry name" value="TraB/PrgY/GumN_fam"/>
</dbReference>
<gene>
    <name evidence="1" type="ORF">GRI62_05915</name>
</gene>
<organism evidence="1 2">
    <name type="scientific">Aurantiacibacter arachoides</name>
    <dbReference type="NCBI Taxonomy" id="1850444"/>
    <lineage>
        <taxon>Bacteria</taxon>
        <taxon>Pseudomonadati</taxon>
        <taxon>Pseudomonadota</taxon>
        <taxon>Alphaproteobacteria</taxon>
        <taxon>Sphingomonadales</taxon>
        <taxon>Erythrobacteraceae</taxon>
        <taxon>Aurantiacibacter</taxon>
    </lineage>
</organism>